<dbReference type="Gene3D" id="1.25.40.10">
    <property type="entry name" value="Tetratricopeptide repeat domain"/>
    <property type="match status" value="2"/>
</dbReference>
<dbReference type="RefSeq" id="WP_425348999.1">
    <property type="nucleotide sequence ID" value="NZ_MASI01000002.1"/>
</dbReference>
<dbReference type="Pfam" id="PF00085">
    <property type="entry name" value="Thioredoxin"/>
    <property type="match status" value="1"/>
</dbReference>
<sequence>MSMDGPILTEGTPAPGAGGFIKNTTTAEFVTDVVEASRDVPVLVDFWAPWCGPCKQLAPVLEKAVRAAKGQVRLVKLNIDEHPEIPGQMGVQSIPAVFAFKNGQPVDGFMGAMPESKIEAFIARLIGADDQGMADLEAAEEALAAGEVNIAAQMFGQAMQENPENMQAVAGLAKCYVKAGDLVRAEQTLQLVPPEKANESAVASAKAELELAQKSEDTGDIDALRETLEAKPEDHQTRFDLSLALNGKGDHMGAVDELLTIFQRDREWNDDAARKQLLQFFEAWGPKDPATAKGRQKLSSMLFV</sequence>
<evidence type="ECO:0000256" key="2">
    <source>
        <dbReference type="ARBA" id="ARBA00022448"/>
    </source>
</evidence>
<dbReference type="GO" id="GO:0005829">
    <property type="term" value="C:cytosol"/>
    <property type="evidence" value="ECO:0007669"/>
    <property type="project" value="TreeGrafter"/>
</dbReference>
<dbReference type="Proteomes" id="UP000095087">
    <property type="component" value="Unassembled WGS sequence"/>
</dbReference>
<dbReference type="Pfam" id="PF14559">
    <property type="entry name" value="TPR_19"/>
    <property type="match status" value="1"/>
</dbReference>
<keyword evidence="2" id="KW-0813">Transport</keyword>
<evidence type="ECO:0000256" key="1">
    <source>
        <dbReference type="ARBA" id="ARBA00008987"/>
    </source>
</evidence>
<keyword evidence="4" id="KW-1015">Disulfide bond</keyword>
<evidence type="ECO:0000313" key="8">
    <source>
        <dbReference type="EMBL" id="ODA67999.1"/>
    </source>
</evidence>
<feature type="domain" description="Thioredoxin" evidence="7">
    <location>
        <begin position="8"/>
        <end position="127"/>
    </location>
</feature>
<dbReference type="GO" id="GO:0006950">
    <property type="term" value="P:response to stress"/>
    <property type="evidence" value="ECO:0007669"/>
    <property type="project" value="UniProtKB-ARBA"/>
</dbReference>
<dbReference type="SUPFAM" id="SSF48452">
    <property type="entry name" value="TPR-like"/>
    <property type="match status" value="1"/>
</dbReference>
<organism evidence="8 9">
    <name type="scientific">Methyloligella halotolerans</name>
    <dbReference type="NCBI Taxonomy" id="1177755"/>
    <lineage>
        <taxon>Bacteria</taxon>
        <taxon>Pseudomonadati</taxon>
        <taxon>Pseudomonadota</taxon>
        <taxon>Alphaproteobacteria</taxon>
        <taxon>Hyphomicrobiales</taxon>
        <taxon>Hyphomicrobiaceae</taxon>
        <taxon>Methyloligella</taxon>
    </lineage>
</organism>
<evidence type="ECO:0000256" key="5">
    <source>
        <dbReference type="ARBA" id="ARBA00023284"/>
    </source>
</evidence>
<keyword evidence="9" id="KW-1185">Reference proteome</keyword>
<dbReference type="InterPro" id="IPR013766">
    <property type="entry name" value="Thioredoxin_domain"/>
</dbReference>
<evidence type="ECO:0000259" key="7">
    <source>
        <dbReference type="PROSITE" id="PS51352"/>
    </source>
</evidence>
<dbReference type="PROSITE" id="PS00194">
    <property type="entry name" value="THIOREDOXIN_1"/>
    <property type="match status" value="1"/>
</dbReference>
<reference evidence="8 9" key="1">
    <citation type="submission" date="2016-07" db="EMBL/GenBank/DDBJ databases">
        <title>Draft genome sequence of Methyloligella halotolerans C2T (VKM B-2706T=CCUG 61687T=DSM 25045T), a halotolerant polyhydroxybutyrate accumulating methylotroph.</title>
        <authorList>
            <person name="Vasilenko O.V."/>
            <person name="Doronina N.V."/>
            <person name="Poroshina M.N."/>
            <person name="Tarlachkov S.V."/>
            <person name="Trotsenko Y.A."/>
        </authorList>
    </citation>
    <scope>NUCLEOTIDE SEQUENCE [LARGE SCALE GENOMIC DNA]</scope>
    <source>
        <strain evidence="8 9">VKM B-2706</strain>
    </source>
</reference>
<dbReference type="SUPFAM" id="SSF52833">
    <property type="entry name" value="Thioredoxin-like"/>
    <property type="match status" value="1"/>
</dbReference>
<dbReference type="STRING" id="1177755.A7A08_01169"/>
<dbReference type="GO" id="GO:0045454">
    <property type="term" value="P:cell redox homeostasis"/>
    <property type="evidence" value="ECO:0007669"/>
    <property type="project" value="TreeGrafter"/>
</dbReference>
<dbReference type="PANTHER" id="PTHR45663:SF11">
    <property type="entry name" value="GEO12009P1"/>
    <property type="match status" value="1"/>
</dbReference>
<name>A0A1E2S101_9HYPH</name>
<keyword evidence="5" id="KW-0676">Redox-active center</keyword>
<protein>
    <recommendedName>
        <fullName evidence="6">Thioredoxin</fullName>
    </recommendedName>
</protein>
<dbReference type="GO" id="GO:0015035">
    <property type="term" value="F:protein-disulfide reductase activity"/>
    <property type="evidence" value="ECO:0007669"/>
    <property type="project" value="UniProtKB-UniRule"/>
</dbReference>
<comment type="caution">
    <text evidence="8">The sequence shown here is derived from an EMBL/GenBank/DDBJ whole genome shotgun (WGS) entry which is preliminary data.</text>
</comment>
<dbReference type="InterPro" id="IPR005746">
    <property type="entry name" value="Thioredoxin"/>
</dbReference>
<gene>
    <name evidence="8" type="ORF">A7A08_01169</name>
</gene>
<dbReference type="InterPro" id="IPR017937">
    <property type="entry name" value="Thioredoxin_CS"/>
</dbReference>
<evidence type="ECO:0000313" key="9">
    <source>
        <dbReference type="Proteomes" id="UP000095087"/>
    </source>
</evidence>
<comment type="similarity">
    <text evidence="1">Belongs to the thioredoxin family.</text>
</comment>
<dbReference type="EMBL" id="MASI01000002">
    <property type="protein sequence ID" value="ODA67999.1"/>
    <property type="molecule type" value="Genomic_DNA"/>
</dbReference>
<dbReference type="AlphaFoldDB" id="A0A1E2S101"/>
<evidence type="ECO:0000256" key="4">
    <source>
        <dbReference type="ARBA" id="ARBA00023157"/>
    </source>
</evidence>
<dbReference type="PANTHER" id="PTHR45663">
    <property type="entry name" value="GEO12009P1"/>
    <property type="match status" value="1"/>
</dbReference>
<dbReference type="PRINTS" id="PR00421">
    <property type="entry name" value="THIOREDOXIN"/>
</dbReference>
<dbReference type="InterPro" id="IPR036249">
    <property type="entry name" value="Thioredoxin-like_sf"/>
</dbReference>
<evidence type="ECO:0000256" key="6">
    <source>
        <dbReference type="NCBIfam" id="TIGR01068"/>
    </source>
</evidence>
<dbReference type="PROSITE" id="PS51352">
    <property type="entry name" value="THIOREDOXIN_2"/>
    <property type="match status" value="1"/>
</dbReference>
<dbReference type="Pfam" id="PF14561">
    <property type="entry name" value="TPR_20"/>
    <property type="match status" value="1"/>
</dbReference>
<dbReference type="PATRIC" id="fig|1177755.3.peg.1172"/>
<dbReference type="FunFam" id="3.40.30.10:FF:000001">
    <property type="entry name" value="Thioredoxin"/>
    <property type="match status" value="1"/>
</dbReference>
<accession>A0A1E2S101</accession>
<dbReference type="Gene3D" id="3.40.30.10">
    <property type="entry name" value="Glutaredoxin"/>
    <property type="match status" value="1"/>
</dbReference>
<proteinExistence type="inferred from homology"/>
<dbReference type="InterPro" id="IPR011990">
    <property type="entry name" value="TPR-like_helical_dom_sf"/>
</dbReference>
<dbReference type="NCBIfam" id="TIGR01068">
    <property type="entry name" value="thioredoxin"/>
    <property type="match status" value="1"/>
</dbReference>
<evidence type="ECO:0000256" key="3">
    <source>
        <dbReference type="ARBA" id="ARBA00022982"/>
    </source>
</evidence>
<dbReference type="CDD" id="cd02947">
    <property type="entry name" value="TRX_family"/>
    <property type="match status" value="1"/>
</dbReference>
<keyword evidence="3" id="KW-0249">Electron transport</keyword>